<comment type="caution">
    <text evidence="1">The sequence shown here is derived from an EMBL/GenBank/DDBJ whole genome shotgun (WGS) entry which is preliminary data.</text>
</comment>
<gene>
    <name evidence="1" type="ORF">GCM10007977_063160</name>
</gene>
<dbReference type="Proteomes" id="UP000642070">
    <property type="component" value="Unassembled WGS sequence"/>
</dbReference>
<proteinExistence type="predicted"/>
<dbReference type="EMBL" id="BMPI01000035">
    <property type="protein sequence ID" value="GGM52941.1"/>
    <property type="molecule type" value="Genomic_DNA"/>
</dbReference>
<protein>
    <submittedName>
        <fullName evidence="1">Uncharacterized protein</fullName>
    </submittedName>
</protein>
<evidence type="ECO:0000313" key="2">
    <source>
        <dbReference type="Proteomes" id="UP000642070"/>
    </source>
</evidence>
<name>A0A917X079_9ACTN</name>
<keyword evidence="2" id="KW-1185">Reference proteome</keyword>
<evidence type="ECO:0000313" key="1">
    <source>
        <dbReference type="EMBL" id="GGM52941.1"/>
    </source>
</evidence>
<dbReference type="AlphaFoldDB" id="A0A917X079"/>
<accession>A0A917X079</accession>
<reference evidence="1" key="1">
    <citation type="journal article" date="2014" name="Int. J. Syst. Evol. Microbiol.">
        <title>Complete genome sequence of Corynebacterium casei LMG S-19264T (=DSM 44701T), isolated from a smear-ripened cheese.</title>
        <authorList>
            <consortium name="US DOE Joint Genome Institute (JGI-PGF)"/>
            <person name="Walter F."/>
            <person name="Albersmeier A."/>
            <person name="Kalinowski J."/>
            <person name="Ruckert C."/>
        </authorList>
    </citation>
    <scope>NUCLEOTIDE SEQUENCE</scope>
    <source>
        <strain evidence="1">JCM 19831</strain>
    </source>
</reference>
<sequence length="173" mass="19942">MITELVVGFVALVATFVVYETLKVVIAQEISTRLGHLPFAILRAARRRLPEDLRQVAYDEEWMPELWAIIHRTEGLPITRFYRGVDFAISLFFAARSIAGDYEAGRKREVVVSIRVSDLFPGKTIIWEHDMRLALDRARSEFAESTDPRTRSDLQRRIELLQLHVDAFDSLPD</sequence>
<reference evidence="1" key="2">
    <citation type="submission" date="2020-09" db="EMBL/GenBank/DDBJ databases">
        <authorList>
            <person name="Sun Q."/>
            <person name="Ohkuma M."/>
        </authorList>
    </citation>
    <scope>NUCLEOTIDE SEQUENCE</scope>
    <source>
        <strain evidence="1">JCM 19831</strain>
    </source>
</reference>
<organism evidence="1 2">
    <name type="scientific">Dactylosporangium sucinum</name>
    <dbReference type="NCBI Taxonomy" id="1424081"/>
    <lineage>
        <taxon>Bacteria</taxon>
        <taxon>Bacillati</taxon>
        <taxon>Actinomycetota</taxon>
        <taxon>Actinomycetes</taxon>
        <taxon>Micromonosporales</taxon>
        <taxon>Micromonosporaceae</taxon>
        <taxon>Dactylosporangium</taxon>
    </lineage>
</organism>